<gene>
    <name evidence="6" type="ORF">AC3_2067</name>
</gene>
<dbReference type="PANTHER" id="PTHR30461:SF2">
    <property type="entry name" value="SERINE RECOMBINASE PINE-RELATED"/>
    <property type="match status" value="1"/>
</dbReference>
<evidence type="ECO:0000256" key="1">
    <source>
        <dbReference type="ARBA" id="ARBA00023125"/>
    </source>
</evidence>
<dbReference type="SUPFAM" id="SSF53041">
    <property type="entry name" value="Resolvase-like"/>
    <property type="match status" value="1"/>
</dbReference>
<evidence type="ECO:0000256" key="2">
    <source>
        <dbReference type="ARBA" id="ARBA00023172"/>
    </source>
</evidence>
<evidence type="ECO:0000259" key="4">
    <source>
        <dbReference type="PROSITE" id="PS51736"/>
    </source>
</evidence>
<dbReference type="InterPro" id="IPR036162">
    <property type="entry name" value="Resolvase-like_N_sf"/>
</dbReference>
<dbReference type="GO" id="GO:0003677">
    <property type="term" value="F:DNA binding"/>
    <property type="evidence" value="ECO:0007669"/>
    <property type="project" value="UniProtKB-KW"/>
</dbReference>
<evidence type="ECO:0000313" key="7">
    <source>
        <dbReference type="Proteomes" id="UP000005337"/>
    </source>
</evidence>
<dbReference type="CDD" id="cd00338">
    <property type="entry name" value="Ser_Recombinase"/>
    <property type="match status" value="1"/>
</dbReference>
<dbReference type="Gene3D" id="3.90.1750.20">
    <property type="entry name" value="Putative Large Serine Recombinase, Chain B, Domain 2"/>
    <property type="match status" value="1"/>
</dbReference>
<dbReference type="EMBL" id="ABDW01000046">
    <property type="protein sequence ID" value="EDT13573.1"/>
    <property type="molecule type" value="Genomic_DNA"/>
</dbReference>
<dbReference type="SMART" id="SM00857">
    <property type="entry name" value="Resolvase"/>
    <property type="match status" value="1"/>
</dbReference>
<protein>
    <submittedName>
        <fullName evidence="6">Resolvase, N domain family</fullName>
    </submittedName>
</protein>
<dbReference type="PROSITE" id="PS51736">
    <property type="entry name" value="RECOMBINASES_3"/>
    <property type="match status" value="1"/>
</dbReference>
<evidence type="ECO:0000259" key="5">
    <source>
        <dbReference type="PROSITE" id="PS51737"/>
    </source>
</evidence>
<dbReference type="InterPro" id="IPR011109">
    <property type="entry name" value="DNA_bind_recombinase_dom"/>
</dbReference>
<sequence length="446" mass="52088">MQIINKVAIYLRKSRGEAEDLEKHRNQLIDLCNKNGWKYDIYSEIGSSATLERPELSRLLSNIKQYNKVVVMALDRLSRDELGQIVITNTLKESNIEVVTPTKTYNFNDENDILMSDFEKLIARQEFRLIKKRLVTGKITSWKQGNWVQGFAPMPYVYNRETKSLDIDKDKLETWEEIKTLALKGYSSSIIGEKVGMNPLQIRRLLNNKTLLGYVKYQKKYIKGNHKPVITQEEWNIIQNYIKGRTNGTTRTKHKYPLTGLVKCKCGHSRTAVRRKDRHNKEVIAKCRHCGDSSLLSNSIHKSIIIAMKKFEDELIHATNNNNNTNQLKKLYEELKKVESDIDKAKKKFEKVKLMVLNDIIDIGEASKMNKDIKYDIEVLEERKYLIEEDIENRNVNTTDIISKLETSFKLLKEKNIEDEDKNLIYKTIIDKIIIQKKEVIEVVFK</sequence>
<feature type="coiled-coil region" evidence="3">
    <location>
        <begin position="308"/>
        <end position="355"/>
    </location>
</feature>
<keyword evidence="1" id="KW-0238">DNA-binding</keyword>
<dbReference type="InterPro" id="IPR050639">
    <property type="entry name" value="SSR_resolvase"/>
</dbReference>
<dbReference type="InterPro" id="IPR006119">
    <property type="entry name" value="Resolv_N"/>
</dbReference>
<keyword evidence="2" id="KW-0233">DNA recombination</keyword>
<dbReference type="Proteomes" id="UP000005337">
    <property type="component" value="Unassembled WGS sequence"/>
</dbReference>
<dbReference type="Pfam" id="PF00239">
    <property type="entry name" value="Resolvase"/>
    <property type="match status" value="1"/>
</dbReference>
<feature type="domain" description="Resolvase/invertase-type recombinase catalytic" evidence="4">
    <location>
        <begin position="6"/>
        <end position="145"/>
    </location>
</feature>
<dbReference type="Pfam" id="PF07508">
    <property type="entry name" value="Recombinase"/>
    <property type="match status" value="1"/>
</dbReference>
<dbReference type="PROSITE" id="PS51737">
    <property type="entry name" value="RECOMBINASE_DNA_BIND"/>
    <property type="match status" value="1"/>
</dbReference>
<reference evidence="6 7" key="1">
    <citation type="submission" date="2007-07" db="EMBL/GenBank/DDBJ databases">
        <title>Annotation of Clostridium perfringens E str. JGS1987.</title>
        <authorList>
            <person name="Paulsen I."/>
            <person name="Sebastian Y."/>
        </authorList>
    </citation>
    <scope>NUCLEOTIDE SEQUENCE [LARGE SCALE GENOMIC DNA]</scope>
    <source>
        <strain evidence="7">E str. JGS1987</strain>
    </source>
</reference>
<keyword evidence="3" id="KW-0175">Coiled coil</keyword>
<comment type="caution">
    <text evidence="6">The sequence shown here is derived from an EMBL/GenBank/DDBJ whole genome shotgun (WGS) entry which is preliminary data.</text>
</comment>
<accession>B1BXK2</accession>
<evidence type="ECO:0000313" key="6">
    <source>
        <dbReference type="EMBL" id="EDT13573.1"/>
    </source>
</evidence>
<feature type="domain" description="Recombinase" evidence="5">
    <location>
        <begin position="155"/>
        <end position="248"/>
    </location>
</feature>
<evidence type="ECO:0000256" key="3">
    <source>
        <dbReference type="SAM" id="Coils"/>
    </source>
</evidence>
<dbReference type="InterPro" id="IPR038109">
    <property type="entry name" value="DNA_bind_recomb_sf"/>
</dbReference>
<name>B1BXK2_CLOPF</name>
<organism evidence="6 7">
    <name type="scientific">Clostridium perfringens E str. JGS1987</name>
    <dbReference type="NCBI Taxonomy" id="451755"/>
    <lineage>
        <taxon>Bacteria</taxon>
        <taxon>Bacillati</taxon>
        <taxon>Bacillota</taxon>
        <taxon>Clostridia</taxon>
        <taxon>Eubacteriales</taxon>
        <taxon>Clostridiaceae</taxon>
        <taxon>Clostridium</taxon>
    </lineage>
</organism>
<dbReference type="GO" id="GO:0000150">
    <property type="term" value="F:DNA strand exchange activity"/>
    <property type="evidence" value="ECO:0007669"/>
    <property type="project" value="InterPro"/>
</dbReference>
<dbReference type="RefSeq" id="WP_003466147.1">
    <property type="nucleotide sequence ID" value="NZ_ABDW01000046.1"/>
</dbReference>
<proteinExistence type="predicted"/>
<dbReference type="Gene3D" id="3.40.50.1390">
    <property type="entry name" value="Resolvase, N-terminal catalytic domain"/>
    <property type="match status" value="1"/>
</dbReference>
<dbReference type="PANTHER" id="PTHR30461">
    <property type="entry name" value="DNA-INVERTASE FROM LAMBDOID PROPHAGE"/>
    <property type="match status" value="1"/>
</dbReference>
<dbReference type="AlphaFoldDB" id="B1BXK2"/>